<dbReference type="PIRSF" id="PIRSF000077">
    <property type="entry name" value="Thioredoxin"/>
    <property type="match status" value="1"/>
</dbReference>
<dbReference type="PANTHER" id="PTHR45663">
    <property type="entry name" value="GEO12009P1"/>
    <property type="match status" value="1"/>
</dbReference>
<comment type="similarity">
    <text evidence="1 7">Belongs to the thioredoxin family.</text>
</comment>
<keyword evidence="4 9" id="KW-1015">Disulfide bond</keyword>
<dbReference type="PANTHER" id="PTHR45663:SF11">
    <property type="entry name" value="GEO12009P1"/>
    <property type="match status" value="1"/>
</dbReference>
<evidence type="ECO:0000256" key="9">
    <source>
        <dbReference type="PIRSR" id="PIRSR000077-4"/>
    </source>
</evidence>
<evidence type="ECO:0000256" key="6">
    <source>
        <dbReference type="NCBIfam" id="TIGR01068"/>
    </source>
</evidence>
<keyword evidence="3" id="KW-0249">Electron transport</keyword>
<dbReference type="FunFam" id="3.40.30.10:FF:000001">
    <property type="entry name" value="Thioredoxin"/>
    <property type="match status" value="1"/>
</dbReference>
<feature type="site" description="Deprotonates C-terminal active site Cys" evidence="8">
    <location>
        <position position="25"/>
    </location>
</feature>
<dbReference type="GO" id="GO:0005737">
    <property type="term" value="C:cytoplasm"/>
    <property type="evidence" value="ECO:0007669"/>
    <property type="project" value="TreeGrafter"/>
</dbReference>
<evidence type="ECO:0000256" key="8">
    <source>
        <dbReference type="PIRSR" id="PIRSR000077-1"/>
    </source>
</evidence>
<dbReference type="Proteomes" id="UP000034349">
    <property type="component" value="Unassembled WGS sequence"/>
</dbReference>
<accession>A0A0G0BU54</accession>
<dbReference type="GO" id="GO:0015035">
    <property type="term" value="F:protein-disulfide reductase activity"/>
    <property type="evidence" value="ECO:0007669"/>
    <property type="project" value="UniProtKB-UniRule"/>
</dbReference>
<dbReference type="InterPro" id="IPR017937">
    <property type="entry name" value="Thioredoxin_CS"/>
</dbReference>
<dbReference type="CDD" id="cd02947">
    <property type="entry name" value="TRX_family"/>
    <property type="match status" value="1"/>
</dbReference>
<comment type="caution">
    <text evidence="11">The sequence shown here is derived from an EMBL/GenBank/DDBJ whole genome shotgun (WGS) entry which is preliminary data.</text>
</comment>
<name>A0A0G0BU54_9BACT</name>
<feature type="domain" description="Thioredoxin" evidence="10">
    <location>
        <begin position="1"/>
        <end position="106"/>
    </location>
</feature>
<dbReference type="SUPFAM" id="SSF52833">
    <property type="entry name" value="Thioredoxin-like"/>
    <property type="match status" value="1"/>
</dbReference>
<feature type="site" description="Contributes to redox potential value" evidence="8">
    <location>
        <position position="33"/>
    </location>
</feature>
<dbReference type="AlphaFoldDB" id="A0A0G0BU54"/>
<dbReference type="PROSITE" id="PS00194">
    <property type="entry name" value="THIOREDOXIN_1"/>
    <property type="match status" value="1"/>
</dbReference>
<dbReference type="Gene3D" id="3.40.30.10">
    <property type="entry name" value="Glutaredoxin"/>
    <property type="match status" value="1"/>
</dbReference>
<dbReference type="PRINTS" id="PR00421">
    <property type="entry name" value="THIOREDOXIN"/>
</dbReference>
<protein>
    <recommendedName>
        <fullName evidence="6 7">Thioredoxin</fullName>
    </recommendedName>
</protein>
<feature type="disulfide bond" description="Redox-active" evidence="9">
    <location>
        <begin position="31"/>
        <end position="34"/>
    </location>
</feature>
<dbReference type="PATRIC" id="fig|1618475.3.peg.391"/>
<feature type="active site" description="Nucleophile" evidence="8">
    <location>
        <position position="31"/>
    </location>
</feature>
<feature type="active site" description="Nucleophile" evidence="8">
    <location>
        <position position="34"/>
    </location>
</feature>
<keyword evidence="5 9" id="KW-0676">Redox-active center</keyword>
<dbReference type="InterPro" id="IPR036249">
    <property type="entry name" value="Thioredoxin-like_sf"/>
</dbReference>
<gene>
    <name evidence="11" type="ORF">UR23_C0035G0004</name>
</gene>
<feature type="site" description="Contributes to redox potential value" evidence="8">
    <location>
        <position position="32"/>
    </location>
</feature>
<evidence type="ECO:0000313" key="12">
    <source>
        <dbReference type="Proteomes" id="UP000034349"/>
    </source>
</evidence>
<evidence type="ECO:0000256" key="1">
    <source>
        <dbReference type="ARBA" id="ARBA00008987"/>
    </source>
</evidence>
<reference evidence="11 12" key="1">
    <citation type="journal article" date="2015" name="Nature">
        <title>rRNA introns, odd ribosomes, and small enigmatic genomes across a large radiation of phyla.</title>
        <authorList>
            <person name="Brown C.T."/>
            <person name="Hug L.A."/>
            <person name="Thomas B.C."/>
            <person name="Sharon I."/>
            <person name="Castelle C.J."/>
            <person name="Singh A."/>
            <person name="Wilkins M.J."/>
            <person name="Williams K.H."/>
            <person name="Banfield J.F."/>
        </authorList>
    </citation>
    <scope>NUCLEOTIDE SEQUENCE [LARGE SCALE GENOMIC DNA]</scope>
</reference>
<evidence type="ECO:0000259" key="10">
    <source>
        <dbReference type="PROSITE" id="PS51352"/>
    </source>
</evidence>
<evidence type="ECO:0000313" key="11">
    <source>
        <dbReference type="EMBL" id="KKP34617.1"/>
    </source>
</evidence>
<proteinExistence type="inferred from homology"/>
<sequence length="110" mass="12251">MAVANLDKNNFEAEVLKTKGVVLVDFYATWCGPCKMTGPIIDQLAEEMKNVKFVKVDVDQNQELSSQYQVFSIPTFLIFKDGQVVNQFVGALSKEGFLAEINKVTELSPT</sequence>
<dbReference type="PROSITE" id="PS51352">
    <property type="entry name" value="THIOREDOXIN_2"/>
    <property type="match status" value="1"/>
</dbReference>
<evidence type="ECO:0000256" key="7">
    <source>
        <dbReference type="PIRNR" id="PIRNR000077"/>
    </source>
</evidence>
<dbReference type="InterPro" id="IPR013766">
    <property type="entry name" value="Thioredoxin_domain"/>
</dbReference>
<evidence type="ECO:0000256" key="3">
    <source>
        <dbReference type="ARBA" id="ARBA00022982"/>
    </source>
</evidence>
<keyword evidence="2" id="KW-0813">Transport</keyword>
<evidence type="ECO:0000256" key="4">
    <source>
        <dbReference type="ARBA" id="ARBA00023157"/>
    </source>
</evidence>
<dbReference type="NCBIfam" id="TIGR01068">
    <property type="entry name" value="thioredoxin"/>
    <property type="match status" value="1"/>
</dbReference>
<dbReference type="EMBL" id="LBOK01000035">
    <property type="protein sequence ID" value="KKP34617.1"/>
    <property type="molecule type" value="Genomic_DNA"/>
</dbReference>
<evidence type="ECO:0000256" key="2">
    <source>
        <dbReference type="ARBA" id="ARBA00022448"/>
    </source>
</evidence>
<organism evidence="11 12">
    <name type="scientific">Candidatus Roizmanbacteria bacterium GW2011_GWA2_32_13</name>
    <dbReference type="NCBI Taxonomy" id="1618475"/>
    <lineage>
        <taxon>Bacteria</taxon>
        <taxon>Candidatus Roizmaniibacteriota</taxon>
    </lineage>
</organism>
<dbReference type="Pfam" id="PF00085">
    <property type="entry name" value="Thioredoxin"/>
    <property type="match status" value="1"/>
</dbReference>
<dbReference type="InterPro" id="IPR005746">
    <property type="entry name" value="Thioredoxin"/>
</dbReference>
<evidence type="ECO:0000256" key="5">
    <source>
        <dbReference type="ARBA" id="ARBA00023284"/>
    </source>
</evidence>